<sequence length="262" mass="28416">MSYKDNLLKKIEIDRLVRTITGAIGPVESGKRIDKALLGQLVAFFPWTRRQERDLQLFLESDGPGKTRILVLDNDLTIYHTTVDDVALRKSPTVKEMVNIRNAIKILNDKDVVVSKKEASLKTIQDICIADLDLDFTAADIEGIAGEGAASLENGYAQGVQESLMLLAELLGLSPAPKAFSLNHHDMYGQVGRKPGGETTFGPLVMFSRVHNTLTCLELSLSSRDKGRFDTLKAAAAGQTETAASGPAVFELMKSKVLAAGS</sequence>
<accession>A0A5K7YTL9</accession>
<evidence type="ECO:0000313" key="2">
    <source>
        <dbReference type="Proteomes" id="UP000427906"/>
    </source>
</evidence>
<proteinExistence type="predicted"/>
<gene>
    <name evidence="1" type="ORF">DSCA_55700</name>
</gene>
<dbReference type="KEGG" id="dalk:DSCA_55700"/>
<name>A0A5K7YTL9_9BACT</name>
<evidence type="ECO:0000313" key="1">
    <source>
        <dbReference type="EMBL" id="BBO71640.1"/>
    </source>
</evidence>
<reference evidence="1 2" key="1">
    <citation type="submission" date="2019-11" db="EMBL/GenBank/DDBJ databases">
        <title>Comparative genomics of hydrocarbon-degrading Desulfosarcina strains.</title>
        <authorList>
            <person name="Watanabe M."/>
            <person name="Kojima H."/>
            <person name="Fukui M."/>
        </authorList>
    </citation>
    <scope>NUCLEOTIDE SEQUENCE [LARGE SCALE GENOMIC DNA]</scope>
    <source>
        <strain evidence="1 2">PL12</strain>
    </source>
</reference>
<dbReference type="EMBL" id="AP021874">
    <property type="protein sequence ID" value="BBO71640.1"/>
    <property type="molecule type" value="Genomic_DNA"/>
</dbReference>
<keyword evidence="2" id="KW-1185">Reference proteome</keyword>
<organism evidence="1 2">
    <name type="scientific">Desulfosarcina alkanivorans</name>
    <dbReference type="NCBI Taxonomy" id="571177"/>
    <lineage>
        <taxon>Bacteria</taxon>
        <taxon>Pseudomonadati</taxon>
        <taxon>Thermodesulfobacteriota</taxon>
        <taxon>Desulfobacteria</taxon>
        <taxon>Desulfobacterales</taxon>
        <taxon>Desulfosarcinaceae</taxon>
        <taxon>Desulfosarcina</taxon>
    </lineage>
</organism>
<dbReference type="Proteomes" id="UP000427906">
    <property type="component" value="Chromosome"/>
</dbReference>
<protein>
    <submittedName>
        <fullName evidence="1">Uncharacterized protein</fullName>
    </submittedName>
</protein>
<dbReference type="RefSeq" id="WP_155319443.1">
    <property type="nucleotide sequence ID" value="NZ_AP021874.1"/>
</dbReference>
<dbReference type="OrthoDB" id="5414789at2"/>
<dbReference type="AlphaFoldDB" id="A0A5K7YTL9"/>